<accession>A0ABM4B5G4</accession>
<dbReference type="InterPro" id="IPR008979">
    <property type="entry name" value="Galactose-bd-like_sf"/>
</dbReference>
<evidence type="ECO:0000313" key="4">
    <source>
        <dbReference type="RefSeq" id="XP_065644089.1"/>
    </source>
</evidence>
<reference evidence="2 3" key="1">
    <citation type="submission" date="2025-05" db="UniProtKB">
        <authorList>
            <consortium name="RefSeq"/>
        </authorList>
    </citation>
    <scope>NUCLEOTIDE SEQUENCE [LARGE SCALE GENOMIC DNA]</scope>
</reference>
<dbReference type="GeneID" id="136075307"/>
<dbReference type="RefSeq" id="XP_065644089.1">
    <property type="nucleotide sequence ID" value="XM_065788017.1"/>
</dbReference>
<organism evidence="2 4">
    <name type="scientific">Hydra vulgaris</name>
    <name type="common">Hydra</name>
    <name type="synonym">Hydra attenuata</name>
    <dbReference type="NCBI Taxonomy" id="6087"/>
    <lineage>
        <taxon>Eukaryota</taxon>
        <taxon>Metazoa</taxon>
        <taxon>Cnidaria</taxon>
        <taxon>Hydrozoa</taxon>
        <taxon>Hydroidolina</taxon>
        <taxon>Anthoathecata</taxon>
        <taxon>Aplanulata</taxon>
        <taxon>Hydridae</taxon>
        <taxon>Hydra</taxon>
    </lineage>
</organism>
<dbReference type="Gene3D" id="2.60.120.260">
    <property type="entry name" value="Galactose-binding domain-like"/>
    <property type="match status" value="1"/>
</dbReference>
<name>A0ABM4B5G4_HYDVU</name>
<proteinExistence type="predicted"/>
<dbReference type="RefSeq" id="XP_065644088.1">
    <property type="nucleotide sequence ID" value="XM_065788016.1"/>
</dbReference>
<dbReference type="InterPro" id="IPR003609">
    <property type="entry name" value="Pan_app"/>
</dbReference>
<feature type="domain" description="Apple" evidence="1">
    <location>
        <begin position="32"/>
        <end position="92"/>
    </location>
</feature>
<dbReference type="Pfam" id="PF00024">
    <property type="entry name" value="PAN_1"/>
    <property type="match status" value="1"/>
</dbReference>
<sequence>MDQFIKFVYIWATSFTSISSIITRLPCLSYANFNLIPNKYYWGVIESSFYADSINNCGTYRVRSPACEYANYNENQRTCELMSSKADTSNSSANQQWKVIITDFTNNTNIGPICEENNPCGSLYCRDICLSDSLVHAYICLAGSNDVSTLGIPSLSVTYSSFTAPSKAIDGSLNTAAISTPDGYNKWFKLDLKLIFRVYQITVWNHSANTFRMNGNKLTVSVNDKSSDYFLIGILSSNIEQVFTGSYIIRYILITKSDYDALQVAEINVFV</sequence>
<evidence type="ECO:0000259" key="1">
    <source>
        <dbReference type="Pfam" id="PF00024"/>
    </source>
</evidence>
<evidence type="ECO:0000313" key="3">
    <source>
        <dbReference type="RefSeq" id="XP_065644088.1"/>
    </source>
</evidence>
<protein>
    <submittedName>
        <fullName evidence="3 4">Uncharacterized protein LOC136075307 isoform X1</fullName>
    </submittedName>
</protein>
<dbReference type="Proteomes" id="UP001652625">
    <property type="component" value="Chromosome 01"/>
</dbReference>
<evidence type="ECO:0000313" key="2">
    <source>
        <dbReference type="Proteomes" id="UP001652625"/>
    </source>
</evidence>
<dbReference type="SUPFAM" id="SSF49785">
    <property type="entry name" value="Galactose-binding domain-like"/>
    <property type="match status" value="1"/>
</dbReference>
<keyword evidence="2" id="KW-1185">Reference proteome</keyword>
<gene>
    <name evidence="3 4" type="primary">LOC136075307</name>
</gene>